<dbReference type="Pfam" id="PF09827">
    <property type="entry name" value="CRISPR_Cas2"/>
    <property type="match status" value="1"/>
</dbReference>
<dbReference type="GO" id="GO:0043571">
    <property type="term" value="P:maintenance of CRISPR repeat elements"/>
    <property type="evidence" value="ECO:0007669"/>
    <property type="project" value="UniProtKB-UniRule"/>
</dbReference>
<evidence type="ECO:0000256" key="7">
    <source>
        <dbReference type="ARBA" id="ARBA00022842"/>
    </source>
</evidence>
<dbReference type="Gene3D" id="3.30.70.240">
    <property type="match status" value="1"/>
</dbReference>
<comment type="subunit">
    <text evidence="9">Homodimer, forms a heterotetramer with a Cas1 homodimer.</text>
</comment>
<evidence type="ECO:0000256" key="4">
    <source>
        <dbReference type="ARBA" id="ARBA00022723"/>
    </source>
</evidence>
<evidence type="ECO:0000256" key="9">
    <source>
        <dbReference type="HAMAP-Rule" id="MF_01471"/>
    </source>
</evidence>
<feature type="binding site" evidence="9">
    <location>
        <position position="14"/>
    </location>
    <ligand>
        <name>Mg(2+)</name>
        <dbReference type="ChEBI" id="CHEBI:18420"/>
        <note>catalytic</note>
    </ligand>
</feature>
<keyword evidence="11" id="KW-1185">Reference proteome</keyword>
<proteinExistence type="inferred from homology"/>
<dbReference type="Proteomes" id="UP000198405">
    <property type="component" value="Unassembled WGS sequence"/>
</dbReference>
<dbReference type="RefSeq" id="WP_089322159.1">
    <property type="nucleotide sequence ID" value="NZ_FZOB01000001.1"/>
</dbReference>
<dbReference type="CDD" id="cd09725">
    <property type="entry name" value="Cas2_I_II_III"/>
    <property type="match status" value="1"/>
</dbReference>
<evidence type="ECO:0000256" key="8">
    <source>
        <dbReference type="ARBA" id="ARBA00023118"/>
    </source>
</evidence>
<evidence type="ECO:0000256" key="5">
    <source>
        <dbReference type="ARBA" id="ARBA00022759"/>
    </source>
</evidence>
<dbReference type="GO" id="GO:0016787">
    <property type="term" value="F:hydrolase activity"/>
    <property type="evidence" value="ECO:0007669"/>
    <property type="project" value="UniProtKB-KW"/>
</dbReference>
<evidence type="ECO:0000256" key="1">
    <source>
        <dbReference type="ARBA" id="ARBA00001946"/>
    </source>
</evidence>
<dbReference type="SUPFAM" id="SSF143430">
    <property type="entry name" value="TTP0101/SSO1404-like"/>
    <property type="match status" value="1"/>
</dbReference>
<organism evidence="10 11">
    <name type="scientific">Desulfurobacterium atlanticum</name>
    <dbReference type="NCBI Taxonomy" id="240169"/>
    <lineage>
        <taxon>Bacteria</taxon>
        <taxon>Pseudomonadati</taxon>
        <taxon>Aquificota</taxon>
        <taxon>Aquificia</taxon>
        <taxon>Desulfurobacteriales</taxon>
        <taxon>Desulfurobacteriaceae</taxon>
        <taxon>Desulfurobacterium</taxon>
    </lineage>
</organism>
<dbReference type="EMBL" id="FZOB01000001">
    <property type="protein sequence ID" value="SNR60305.1"/>
    <property type="molecule type" value="Genomic_DNA"/>
</dbReference>
<keyword evidence="8 9" id="KW-0051">Antiviral defense</keyword>
<dbReference type="GO" id="GO:0046872">
    <property type="term" value="F:metal ion binding"/>
    <property type="evidence" value="ECO:0007669"/>
    <property type="project" value="UniProtKB-UniRule"/>
</dbReference>
<evidence type="ECO:0000256" key="6">
    <source>
        <dbReference type="ARBA" id="ARBA00022801"/>
    </source>
</evidence>
<dbReference type="PANTHER" id="PTHR34405">
    <property type="entry name" value="CRISPR-ASSOCIATED ENDORIBONUCLEASE CAS2"/>
    <property type="match status" value="1"/>
</dbReference>
<dbReference type="GO" id="GO:0004521">
    <property type="term" value="F:RNA endonuclease activity"/>
    <property type="evidence" value="ECO:0007669"/>
    <property type="project" value="InterPro"/>
</dbReference>
<comment type="cofactor">
    <cofactor evidence="1 9">
        <name>Mg(2+)</name>
        <dbReference type="ChEBI" id="CHEBI:18420"/>
    </cofactor>
</comment>
<dbReference type="InterPro" id="IPR019199">
    <property type="entry name" value="Virulence_VapD/CRISPR_Cas2"/>
</dbReference>
<keyword evidence="5 9" id="KW-0255">Endonuclease</keyword>
<keyword evidence="7 9" id="KW-0460">Magnesium</keyword>
<comment type="similarity">
    <text evidence="2 9">Belongs to the CRISPR-associated endoribonuclease Cas2 protein family.</text>
</comment>
<dbReference type="GO" id="GO:0051607">
    <property type="term" value="P:defense response to virus"/>
    <property type="evidence" value="ECO:0007669"/>
    <property type="project" value="UniProtKB-UniRule"/>
</dbReference>
<dbReference type="NCBIfam" id="TIGR01573">
    <property type="entry name" value="cas2"/>
    <property type="match status" value="1"/>
</dbReference>
<keyword evidence="4 9" id="KW-0479">Metal-binding</keyword>
<sequence length="107" mass="13007">MKRTRIYKYLAVYDICVRDGSKLERKLSAKRRNRIMKLLFKYGIRTQLSVFEIELSSSEKMQLIMDVSKYLRKETDRFYLYPLDERSSKAISRFGNFQNSLIYDFFF</sequence>
<protein>
    <recommendedName>
        <fullName evidence="9">CRISPR-associated endoribonuclease Cas2</fullName>
        <ecNumber evidence="9">3.1.-.-</ecNumber>
    </recommendedName>
</protein>
<keyword evidence="6 9" id="KW-0378">Hydrolase</keyword>
<evidence type="ECO:0000313" key="10">
    <source>
        <dbReference type="EMBL" id="SNR60305.1"/>
    </source>
</evidence>
<evidence type="ECO:0000256" key="3">
    <source>
        <dbReference type="ARBA" id="ARBA00022722"/>
    </source>
</evidence>
<accession>A0A238XMU8</accession>
<keyword evidence="3 9" id="KW-0540">Nuclease</keyword>
<dbReference type="PANTHER" id="PTHR34405:SF3">
    <property type="entry name" value="CRISPR-ASSOCIATED ENDORIBONUCLEASE CAS2 3"/>
    <property type="match status" value="1"/>
</dbReference>
<name>A0A238XMU8_9BACT</name>
<dbReference type="OrthoDB" id="14478at2"/>
<dbReference type="HAMAP" id="MF_01471">
    <property type="entry name" value="Cas2"/>
    <property type="match status" value="1"/>
</dbReference>
<dbReference type="InterPro" id="IPR021127">
    <property type="entry name" value="CRISPR_associated_Cas2"/>
</dbReference>
<dbReference type="AlphaFoldDB" id="A0A238XMU8"/>
<dbReference type="EC" id="3.1.-.-" evidence="9"/>
<evidence type="ECO:0000256" key="2">
    <source>
        <dbReference type="ARBA" id="ARBA00009959"/>
    </source>
</evidence>
<reference evidence="11" key="1">
    <citation type="submission" date="2017-06" db="EMBL/GenBank/DDBJ databases">
        <authorList>
            <person name="Varghese N."/>
            <person name="Submissions S."/>
        </authorList>
    </citation>
    <scope>NUCLEOTIDE SEQUENCE [LARGE SCALE GENOMIC DNA]</scope>
    <source>
        <strain evidence="11">DSM 15668</strain>
    </source>
</reference>
<evidence type="ECO:0000313" key="11">
    <source>
        <dbReference type="Proteomes" id="UP000198405"/>
    </source>
</evidence>
<comment type="function">
    <text evidence="9">CRISPR (clustered regularly interspaced short palindromic repeat), is an adaptive immune system that provides protection against mobile genetic elements (viruses, transposable elements and conjugative plasmids). CRISPR clusters contain sequences complementary to antecedent mobile elements and target invading nucleic acids. CRISPR clusters are transcribed and processed into CRISPR RNA (crRNA). Functions as a ssRNA-specific endoribonuclease. Involved in the integration of spacer DNA into the CRISPR cassette.</text>
</comment>
<gene>
    <name evidence="9" type="primary">cas2</name>
    <name evidence="10" type="ORF">SAMN06265340_101121</name>
</gene>